<gene>
    <name evidence="8" type="ORF">WJX74_003267</name>
</gene>
<evidence type="ECO:0000313" key="9">
    <source>
        <dbReference type="Proteomes" id="UP001438707"/>
    </source>
</evidence>
<keyword evidence="5 7" id="KW-0496">Mitochondrion</keyword>
<dbReference type="InterPro" id="IPR003788">
    <property type="entry name" value="NDUFAF7"/>
</dbReference>
<dbReference type="PANTHER" id="PTHR12049">
    <property type="entry name" value="PROTEIN ARGININE METHYLTRANSFERASE NDUFAF7, MITOCHONDRIAL"/>
    <property type="match status" value="1"/>
</dbReference>
<dbReference type="EC" id="2.1.1.320" evidence="7"/>
<sequence>MLRSLRQLTRASTGSTKSILLREFIQEALYSPVFGYFNREDVPVGALPEPLVFSELAGEAEYKRALHASYENLQESWLTPVEVFQPYYGRALAKYIQQQASSHDSAIHINELGGGTGTLARNMLDYFHEEDRGLYERLTYTSIEISPKLAALQRQRVGEQHAASFRTTTTDACKPEAWGHPSQEPCFILMMEVLDNLPHDRVGLFGSADEWCQTEVEMSEEGQPVRQYMAPITDRAIGQCMQLPGWQATIDQQPWMHRIMNPFVRPDSFVYLPTQCRMLLDLICHARPNHHLIIGDFDELPDVQIPGKNAPLVASKEGGITYDHKSVLVRPGSADIFFPTDFPLLAHMHSHAVHQHLPQSEVRGHHLKAGEFMRQYANSAAAATRNGYNPLLQDYTNFSIYLGGTVEHPRGD</sequence>
<dbReference type="InterPro" id="IPR029063">
    <property type="entry name" value="SAM-dependent_MTases_sf"/>
</dbReference>
<evidence type="ECO:0000256" key="1">
    <source>
        <dbReference type="ARBA" id="ARBA00004173"/>
    </source>
</evidence>
<comment type="subcellular location">
    <subcellularLocation>
        <location evidence="1 7">Mitochondrion</location>
    </subcellularLocation>
</comment>
<dbReference type="Proteomes" id="UP001438707">
    <property type="component" value="Unassembled WGS sequence"/>
</dbReference>
<dbReference type="Gene3D" id="3.40.50.12710">
    <property type="match status" value="1"/>
</dbReference>
<comment type="catalytic activity">
    <reaction evidence="6 7">
        <text>L-arginyl-[protein] + 2 S-adenosyl-L-methionine = N(omega),N(omega)'-dimethyl-L-arginyl-[protein] + 2 S-adenosyl-L-homocysteine + 2 H(+)</text>
        <dbReference type="Rhea" id="RHEA:48108"/>
        <dbReference type="Rhea" id="RHEA-COMP:10532"/>
        <dbReference type="Rhea" id="RHEA-COMP:11992"/>
        <dbReference type="ChEBI" id="CHEBI:15378"/>
        <dbReference type="ChEBI" id="CHEBI:29965"/>
        <dbReference type="ChEBI" id="CHEBI:57856"/>
        <dbReference type="ChEBI" id="CHEBI:59789"/>
        <dbReference type="ChEBI" id="CHEBI:88221"/>
        <dbReference type="EC" id="2.1.1.320"/>
    </reaction>
</comment>
<keyword evidence="9" id="KW-1185">Reference proteome</keyword>
<dbReference type="EMBL" id="JALJOS010000012">
    <property type="protein sequence ID" value="KAK9832215.1"/>
    <property type="molecule type" value="Genomic_DNA"/>
</dbReference>
<keyword evidence="4 7" id="KW-0808">Transferase</keyword>
<comment type="function">
    <text evidence="7">Arginine methyltransferase involved in the assembly or stability of mitochondrial NADH:ubiquinone oxidoreductase complex (complex I).</text>
</comment>
<organism evidence="8 9">
    <name type="scientific">Apatococcus lobatus</name>
    <dbReference type="NCBI Taxonomy" id="904363"/>
    <lineage>
        <taxon>Eukaryota</taxon>
        <taxon>Viridiplantae</taxon>
        <taxon>Chlorophyta</taxon>
        <taxon>core chlorophytes</taxon>
        <taxon>Trebouxiophyceae</taxon>
        <taxon>Chlorellales</taxon>
        <taxon>Chlorellaceae</taxon>
        <taxon>Apatococcus</taxon>
    </lineage>
</organism>
<accession>A0AAW1RDQ2</accession>
<evidence type="ECO:0000256" key="2">
    <source>
        <dbReference type="ARBA" id="ARBA00005891"/>
    </source>
</evidence>
<dbReference type="GO" id="GO:0032259">
    <property type="term" value="P:methylation"/>
    <property type="evidence" value="ECO:0007669"/>
    <property type="project" value="UniProtKB-KW"/>
</dbReference>
<dbReference type="PANTHER" id="PTHR12049:SF5">
    <property type="entry name" value="PROTEIN ARGININE METHYLTRANSFERASE NDUFAF7 HOMOLOG, MITOCHONDRIAL"/>
    <property type="match status" value="1"/>
</dbReference>
<dbReference type="Pfam" id="PF02636">
    <property type="entry name" value="Methyltransf_28"/>
    <property type="match status" value="1"/>
</dbReference>
<protein>
    <recommendedName>
        <fullName evidence="7">Protein arginine methyltransferase NDUFAF7</fullName>
        <ecNumber evidence="7">2.1.1.320</ecNumber>
    </recommendedName>
</protein>
<dbReference type="InterPro" id="IPR038375">
    <property type="entry name" value="NDUFAF7_sf"/>
</dbReference>
<comment type="caution">
    <text evidence="8">The sequence shown here is derived from an EMBL/GenBank/DDBJ whole genome shotgun (WGS) entry which is preliminary data.</text>
</comment>
<evidence type="ECO:0000256" key="4">
    <source>
        <dbReference type="ARBA" id="ARBA00022679"/>
    </source>
</evidence>
<dbReference type="SUPFAM" id="SSF53335">
    <property type="entry name" value="S-adenosyl-L-methionine-dependent methyltransferases"/>
    <property type="match status" value="1"/>
</dbReference>
<evidence type="ECO:0000313" key="8">
    <source>
        <dbReference type="EMBL" id="KAK9832215.1"/>
    </source>
</evidence>
<proteinExistence type="inferred from homology"/>
<dbReference type="GO" id="GO:0005739">
    <property type="term" value="C:mitochondrion"/>
    <property type="evidence" value="ECO:0007669"/>
    <property type="project" value="UniProtKB-SubCell"/>
</dbReference>
<comment type="similarity">
    <text evidence="2 7">Belongs to the NDUFAF7 family.</text>
</comment>
<reference evidence="8 9" key="1">
    <citation type="journal article" date="2024" name="Nat. Commun.">
        <title>Phylogenomics reveals the evolutionary origins of lichenization in chlorophyte algae.</title>
        <authorList>
            <person name="Puginier C."/>
            <person name="Libourel C."/>
            <person name="Otte J."/>
            <person name="Skaloud P."/>
            <person name="Haon M."/>
            <person name="Grisel S."/>
            <person name="Petersen M."/>
            <person name="Berrin J.G."/>
            <person name="Delaux P.M."/>
            <person name="Dal Grande F."/>
            <person name="Keller J."/>
        </authorList>
    </citation>
    <scope>NUCLEOTIDE SEQUENCE [LARGE SCALE GENOMIC DNA]</scope>
    <source>
        <strain evidence="8 9">SAG 2145</strain>
    </source>
</reference>
<keyword evidence="3 7" id="KW-0489">Methyltransferase</keyword>
<dbReference type="GO" id="GO:0035243">
    <property type="term" value="F:protein-arginine omega-N symmetric methyltransferase activity"/>
    <property type="evidence" value="ECO:0007669"/>
    <property type="project" value="UniProtKB-EC"/>
</dbReference>
<evidence type="ECO:0000256" key="5">
    <source>
        <dbReference type="ARBA" id="ARBA00023128"/>
    </source>
</evidence>
<evidence type="ECO:0000256" key="6">
    <source>
        <dbReference type="ARBA" id="ARBA00048612"/>
    </source>
</evidence>
<name>A0AAW1RDQ2_9CHLO</name>
<evidence type="ECO:0000256" key="3">
    <source>
        <dbReference type="ARBA" id="ARBA00022603"/>
    </source>
</evidence>
<evidence type="ECO:0000256" key="7">
    <source>
        <dbReference type="RuleBase" id="RU364114"/>
    </source>
</evidence>
<dbReference type="AlphaFoldDB" id="A0AAW1RDQ2"/>